<sequence length="157" mass="17370">MSQRRFWERKFVSMGFKVVGLRPNDQDSHTTDVTFDGGADGSRSTVRRVAGVGWADPDGENIDETAGFLTQLIIADVVFNSPHPFSSGRTVNILSPRNAFLVVPLPPAREVEKEVYRITVSIHPSWGPSQHSPSLEYLQSLMDMWGPNSTPSIRAST</sequence>
<dbReference type="STRING" id="5627.A0A1C7MFE6"/>
<proteinExistence type="predicted"/>
<dbReference type="Gene3D" id="3.30.70.2450">
    <property type="match status" value="1"/>
</dbReference>
<dbReference type="EMBL" id="LUGG01000004">
    <property type="protein sequence ID" value="OBZ75538.1"/>
    <property type="molecule type" value="Genomic_DNA"/>
</dbReference>
<dbReference type="InterPro" id="IPR036188">
    <property type="entry name" value="FAD/NAD-bd_sf"/>
</dbReference>
<dbReference type="Proteomes" id="UP000092993">
    <property type="component" value="Unassembled WGS sequence"/>
</dbReference>
<protein>
    <submittedName>
        <fullName evidence="1">Uncharacterized protein</fullName>
    </submittedName>
</protein>
<evidence type="ECO:0000313" key="1">
    <source>
        <dbReference type="EMBL" id="OBZ75538.1"/>
    </source>
</evidence>
<dbReference type="Gene3D" id="3.50.50.60">
    <property type="entry name" value="FAD/NAD(P)-binding domain"/>
    <property type="match status" value="1"/>
</dbReference>
<organism evidence="1 2">
    <name type="scientific">Grifola frondosa</name>
    <name type="common">Maitake</name>
    <name type="synonym">Polyporus frondosus</name>
    <dbReference type="NCBI Taxonomy" id="5627"/>
    <lineage>
        <taxon>Eukaryota</taxon>
        <taxon>Fungi</taxon>
        <taxon>Dikarya</taxon>
        <taxon>Basidiomycota</taxon>
        <taxon>Agaricomycotina</taxon>
        <taxon>Agaricomycetes</taxon>
        <taxon>Polyporales</taxon>
        <taxon>Grifolaceae</taxon>
        <taxon>Grifola</taxon>
    </lineage>
</organism>
<keyword evidence="2" id="KW-1185">Reference proteome</keyword>
<comment type="caution">
    <text evidence="1">The sequence shown here is derived from an EMBL/GenBank/DDBJ whole genome shotgun (WGS) entry which is preliminary data.</text>
</comment>
<name>A0A1C7MFE6_GRIFR</name>
<reference evidence="1 2" key="1">
    <citation type="submission" date="2016-03" db="EMBL/GenBank/DDBJ databases">
        <title>Whole genome sequencing of Grifola frondosa 9006-11.</title>
        <authorList>
            <person name="Min B."/>
            <person name="Park H."/>
            <person name="Kim J.-G."/>
            <person name="Cho H."/>
            <person name="Oh Y.-L."/>
            <person name="Kong W.-S."/>
            <person name="Choi I.-G."/>
        </authorList>
    </citation>
    <scope>NUCLEOTIDE SEQUENCE [LARGE SCALE GENOMIC DNA]</scope>
    <source>
        <strain evidence="1 2">9006-11</strain>
    </source>
</reference>
<dbReference type="OrthoDB" id="10016252at2759"/>
<accession>A0A1C7MFE6</accession>
<gene>
    <name evidence="1" type="ORF">A0H81_04401</name>
</gene>
<dbReference type="AlphaFoldDB" id="A0A1C7MFE6"/>
<evidence type="ECO:0000313" key="2">
    <source>
        <dbReference type="Proteomes" id="UP000092993"/>
    </source>
</evidence>